<dbReference type="InterPro" id="IPR011711">
    <property type="entry name" value="GntR_C"/>
</dbReference>
<keyword evidence="6" id="KW-1185">Reference proteome</keyword>
<proteinExistence type="predicted"/>
<evidence type="ECO:0000313" key="6">
    <source>
        <dbReference type="Proteomes" id="UP000307999"/>
    </source>
</evidence>
<accession>A0A4U1B347</accession>
<organism evidence="5 6">
    <name type="scientific">Thalassotalea mangrovi</name>
    <dbReference type="NCBI Taxonomy" id="2572245"/>
    <lineage>
        <taxon>Bacteria</taxon>
        <taxon>Pseudomonadati</taxon>
        <taxon>Pseudomonadota</taxon>
        <taxon>Gammaproteobacteria</taxon>
        <taxon>Alteromonadales</taxon>
        <taxon>Colwelliaceae</taxon>
        <taxon>Thalassotalea</taxon>
    </lineage>
</organism>
<keyword evidence="1" id="KW-0805">Transcription regulation</keyword>
<protein>
    <submittedName>
        <fullName evidence="5">FadR family transcriptional regulator</fullName>
    </submittedName>
</protein>
<dbReference type="SMART" id="SM00345">
    <property type="entry name" value="HTH_GNTR"/>
    <property type="match status" value="1"/>
</dbReference>
<dbReference type="CDD" id="cd07377">
    <property type="entry name" value="WHTH_GntR"/>
    <property type="match status" value="1"/>
</dbReference>
<reference evidence="5 6" key="1">
    <citation type="submission" date="2019-04" db="EMBL/GenBank/DDBJ databases">
        <title>Thalassotalea guangxiensis sp. nov., isolated from sediment of the coastal wetland.</title>
        <authorList>
            <person name="Zheng S."/>
            <person name="Zhang D."/>
        </authorList>
    </citation>
    <scope>NUCLEOTIDE SEQUENCE [LARGE SCALE GENOMIC DNA]</scope>
    <source>
        <strain evidence="5 6">ZS-4</strain>
    </source>
</reference>
<dbReference type="PRINTS" id="PR00035">
    <property type="entry name" value="HTHGNTR"/>
</dbReference>
<dbReference type="AlphaFoldDB" id="A0A4U1B347"/>
<feature type="domain" description="HTH gntR-type" evidence="4">
    <location>
        <begin position="10"/>
        <end position="78"/>
    </location>
</feature>
<dbReference type="SUPFAM" id="SSF46785">
    <property type="entry name" value="Winged helix' DNA-binding domain"/>
    <property type="match status" value="1"/>
</dbReference>
<keyword evidence="3" id="KW-0804">Transcription</keyword>
<dbReference type="GO" id="GO:0003700">
    <property type="term" value="F:DNA-binding transcription factor activity"/>
    <property type="evidence" value="ECO:0007669"/>
    <property type="project" value="InterPro"/>
</dbReference>
<dbReference type="Pfam" id="PF07729">
    <property type="entry name" value="FCD"/>
    <property type="match status" value="1"/>
</dbReference>
<dbReference type="Gene3D" id="1.20.120.530">
    <property type="entry name" value="GntR ligand-binding domain-like"/>
    <property type="match status" value="1"/>
</dbReference>
<dbReference type="Gene3D" id="1.10.10.10">
    <property type="entry name" value="Winged helix-like DNA-binding domain superfamily/Winged helix DNA-binding domain"/>
    <property type="match status" value="1"/>
</dbReference>
<evidence type="ECO:0000256" key="1">
    <source>
        <dbReference type="ARBA" id="ARBA00023015"/>
    </source>
</evidence>
<comment type="caution">
    <text evidence="5">The sequence shown here is derived from an EMBL/GenBank/DDBJ whole genome shotgun (WGS) entry which is preliminary data.</text>
</comment>
<evidence type="ECO:0000256" key="3">
    <source>
        <dbReference type="ARBA" id="ARBA00023163"/>
    </source>
</evidence>
<keyword evidence="2" id="KW-0238">DNA-binding</keyword>
<name>A0A4U1B347_9GAMM</name>
<dbReference type="SUPFAM" id="SSF48008">
    <property type="entry name" value="GntR ligand-binding domain-like"/>
    <property type="match status" value="1"/>
</dbReference>
<dbReference type="PANTHER" id="PTHR43537">
    <property type="entry name" value="TRANSCRIPTIONAL REGULATOR, GNTR FAMILY"/>
    <property type="match status" value="1"/>
</dbReference>
<evidence type="ECO:0000259" key="4">
    <source>
        <dbReference type="PROSITE" id="PS50949"/>
    </source>
</evidence>
<dbReference type="Pfam" id="PF00392">
    <property type="entry name" value="GntR"/>
    <property type="match status" value="1"/>
</dbReference>
<dbReference type="Proteomes" id="UP000307999">
    <property type="component" value="Unassembled WGS sequence"/>
</dbReference>
<dbReference type="PROSITE" id="PS50949">
    <property type="entry name" value="HTH_GNTR"/>
    <property type="match status" value="1"/>
</dbReference>
<dbReference type="InterPro" id="IPR036388">
    <property type="entry name" value="WH-like_DNA-bd_sf"/>
</dbReference>
<sequence>MANTKSNRPISIHKWVTGELGARIVGGEYRPGDYIPNETNLGEELGVSRTALREAFKTLTAKGLIESRPKLGTRITEKKHWNMFDSDVLEWFFRTEPSIEFYHSLFAIRGIFEPAAAKLAAQNRTQEQVVQLAEAYEKMEKASIGTDDVFTSDLEFHMTILEATNNEFVISLGKTIQTALAGIFKLSSSTEQEYIDALPGHKAIYQAIANKDADGAEQQMLVLLDESEQSVKEALER</sequence>
<dbReference type="RefSeq" id="WP_136736840.1">
    <property type="nucleotide sequence ID" value="NZ_SWDB01000033.1"/>
</dbReference>
<dbReference type="EMBL" id="SWDB01000033">
    <property type="protein sequence ID" value="TKB43827.1"/>
    <property type="molecule type" value="Genomic_DNA"/>
</dbReference>
<dbReference type="InterPro" id="IPR036390">
    <property type="entry name" value="WH_DNA-bd_sf"/>
</dbReference>
<gene>
    <name evidence="5" type="ORF">E8M12_13760</name>
</gene>
<evidence type="ECO:0000256" key="2">
    <source>
        <dbReference type="ARBA" id="ARBA00023125"/>
    </source>
</evidence>
<dbReference type="InterPro" id="IPR000524">
    <property type="entry name" value="Tscrpt_reg_HTH_GntR"/>
</dbReference>
<dbReference type="OrthoDB" id="9028214at2"/>
<dbReference type="GO" id="GO:0003677">
    <property type="term" value="F:DNA binding"/>
    <property type="evidence" value="ECO:0007669"/>
    <property type="project" value="UniProtKB-KW"/>
</dbReference>
<dbReference type="PANTHER" id="PTHR43537:SF44">
    <property type="entry name" value="GNTR FAMILY REGULATORY PROTEIN"/>
    <property type="match status" value="1"/>
</dbReference>
<dbReference type="SMART" id="SM00895">
    <property type="entry name" value="FCD"/>
    <property type="match status" value="1"/>
</dbReference>
<dbReference type="InterPro" id="IPR008920">
    <property type="entry name" value="TF_FadR/GntR_C"/>
</dbReference>
<evidence type="ECO:0000313" key="5">
    <source>
        <dbReference type="EMBL" id="TKB43827.1"/>
    </source>
</evidence>